<accession>A0A6A1VB50</accession>
<gene>
    <name evidence="2" type="ORF">CJ030_MR7G001369</name>
</gene>
<keyword evidence="1" id="KW-0732">Signal</keyword>
<reference evidence="2 3" key="1">
    <citation type="journal article" date="2019" name="Plant Biotechnol. J.">
        <title>The red bayberry genome and genetic basis of sex determination.</title>
        <authorList>
            <person name="Jia H.M."/>
            <person name="Jia H.J."/>
            <person name="Cai Q.L."/>
            <person name="Wang Y."/>
            <person name="Zhao H.B."/>
            <person name="Yang W.F."/>
            <person name="Wang G.Y."/>
            <person name="Li Y.H."/>
            <person name="Zhan D.L."/>
            <person name="Shen Y.T."/>
            <person name="Niu Q.F."/>
            <person name="Chang L."/>
            <person name="Qiu J."/>
            <person name="Zhao L."/>
            <person name="Xie H.B."/>
            <person name="Fu W.Y."/>
            <person name="Jin J."/>
            <person name="Li X.W."/>
            <person name="Jiao Y."/>
            <person name="Zhou C.C."/>
            <person name="Tu T."/>
            <person name="Chai C.Y."/>
            <person name="Gao J.L."/>
            <person name="Fan L.J."/>
            <person name="van de Weg E."/>
            <person name="Wang J.Y."/>
            <person name="Gao Z.S."/>
        </authorList>
    </citation>
    <scope>NUCLEOTIDE SEQUENCE [LARGE SCALE GENOMIC DNA]</scope>
    <source>
        <tissue evidence="2">Leaves</tissue>
    </source>
</reference>
<dbReference type="EMBL" id="RXIC02000025">
    <property type="protein sequence ID" value="KAB1208400.1"/>
    <property type="molecule type" value="Genomic_DNA"/>
</dbReference>
<dbReference type="OrthoDB" id="1730601at2759"/>
<dbReference type="AlphaFoldDB" id="A0A6A1VB50"/>
<comment type="caution">
    <text evidence="2">The sequence shown here is derived from an EMBL/GenBank/DDBJ whole genome shotgun (WGS) entry which is preliminary data.</text>
</comment>
<name>A0A6A1VB50_9ROSI</name>
<evidence type="ECO:0008006" key="4">
    <source>
        <dbReference type="Google" id="ProtNLM"/>
    </source>
</evidence>
<sequence>MASKNPLNVLFISVLVVTSWANASVALSQCAKGCMPVCLREKGAAKTSCEKACEAYCRQVSGNNAGDQGWGFTKKKHH</sequence>
<dbReference type="Proteomes" id="UP000516437">
    <property type="component" value="Chromosome 7"/>
</dbReference>
<feature type="signal peptide" evidence="1">
    <location>
        <begin position="1"/>
        <end position="21"/>
    </location>
</feature>
<organism evidence="2 3">
    <name type="scientific">Morella rubra</name>
    <name type="common">Chinese bayberry</name>
    <dbReference type="NCBI Taxonomy" id="262757"/>
    <lineage>
        <taxon>Eukaryota</taxon>
        <taxon>Viridiplantae</taxon>
        <taxon>Streptophyta</taxon>
        <taxon>Embryophyta</taxon>
        <taxon>Tracheophyta</taxon>
        <taxon>Spermatophyta</taxon>
        <taxon>Magnoliopsida</taxon>
        <taxon>eudicotyledons</taxon>
        <taxon>Gunneridae</taxon>
        <taxon>Pentapetalae</taxon>
        <taxon>rosids</taxon>
        <taxon>fabids</taxon>
        <taxon>Fagales</taxon>
        <taxon>Myricaceae</taxon>
        <taxon>Morella</taxon>
    </lineage>
</organism>
<proteinExistence type="predicted"/>
<protein>
    <recommendedName>
        <fullName evidence="4">Plant thionin family protein</fullName>
    </recommendedName>
</protein>
<feature type="chain" id="PRO_5025383555" description="Plant thionin family protein" evidence="1">
    <location>
        <begin position="22"/>
        <end position="78"/>
    </location>
</feature>
<evidence type="ECO:0000313" key="3">
    <source>
        <dbReference type="Proteomes" id="UP000516437"/>
    </source>
</evidence>
<evidence type="ECO:0000313" key="2">
    <source>
        <dbReference type="EMBL" id="KAB1208400.1"/>
    </source>
</evidence>
<evidence type="ECO:0000256" key="1">
    <source>
        <dbReference type="SAM" id="SignalP"/>
    </source>
</evidence>
<keyword evidence="3" id="KW-1185">Reference proteome</keyword>